<protein>
    <submittedName>
        <fullName evidence="1">Uncharacterized protein</fullName>
    </submittedName>
</protein>
<dbReference type="AlphaFoldDB" id="A0A5P8VVR3"/>
<proteinExistence type="predicted"/>
<keyword evidence="2" id="KW-1185">Reference proteome</keyword>
<dbReference type="EMBL" id="CP045226">
    <property type="protein sequence ID" value="QFS44513.1"/>
    <property type="molecule type" value="Genomic_DNA"/>
</dbReference>
<evidence type="ECO:0000313" key="2">
    <source>
        <dbReference type="Proteomes" id="UP000326678"/>
    </source>
</evidence>
<gene>
    <name evidence="1" type="ORF">GXM_01988</name>
</gene>
<accession>A0A5P8VVR3</accession>
<organism evidence="1 2">
    <name type="scientific">Nostoc sphaeroides CCNUC1</name>
    <dbReference type="NCBI Taxonomy" id="2653204"/>
    <lineage>
        <taxon>Bacteria</taxon>
        <taxon>Bacillati</taxon>
        <taxon>Cyanobacteriota</taxon>
        <taxon>Cyanophyceae</taxon>
        <taxon>Nostocales</taxon>
        <taxon>Nostocaceae</taxon>
        <taxon>Nostoc</taxon>
    </lineage>
</organism>
<dbReference type="Proteomes" id="UP000326678">
    <property type="component" value="Chromosome Gxm1"/>
</dbReference>
<evidence type="ECO:0000313" key="1">
    <source>
        <dbReference type="EMBL" id="QFS44513.1"/>
    </source>
</evidence>
<sequence length="37" mass="4333">MFYLWQTFIVKFLIKLSAYGTFVVGNARSQNSKTLIF</sequence>
<reference evidence="1 2" key="1">
    <citation type="submission" date="2019-10" db="EMBL/GenBank/DDBJ databases">
        <title>Genomic and transcriptomic insights into the perfect genentic adaptation of a filamentous nitrogen-fixing cyanobacterium to rice fields.</title>
        <authorList>
            <person name="Chen Z."/>
        </authorList>
    </citation>
    <scope>NUCLEOTIDE SEQUENCE [LARGE SCALE GENOMIC DNA]</scope>
    <source>
        <strain evidence="1">CCNUC1</strain>
    </source>
</reference>
<name>A0A5P8VVR3_9NOSO</name>
<dbReference type="KEGG" id="nsh:GXM_01988"/>